<evidence type="ECO:0000256" key="5">
    <source>
        <dbReference type="SAM" id="MobiDB-lite"/>
    </source>
</evidence>
<dbReference type="FunFam" id="3.30.300.30:FF:000015">
    <property type="entry name" value="Nonribosomal peptide synthase SidD"/>
    <property type="match status" value="1"/>
</dbReference>
<dbReference type="InterPro" id="IPR023213">
    <property type="entry name" value="CAT-like_dom_sf"/>
</dbReference>
<feature type="region of interest" description="Disordered" evidence="5">
    <location>
        <begin position="32"/>
        <end position="55"/>
    </location>
</feature>
<reference evidence="7" key="1">
    <citation type="submission" date="2019-04" db="EMBL/GenBank/DDBJ databases">
        <title>Sequencing of skin fungus with MAO and IRED activity.</title>
        <authorList>
            <person name="Marsaioli A.J."/>
            <person name="Bonatto J.M.C."/>
            <person name="Reis Junior O."/>
        </authorList>
    </citation>
    <scope>NUCLEOTIDE SEQUENCE</scope>
    <source>
        <strain evidence="7">30M1</strain>
    </source>
</reference>
<keyword evidence="2" id="KW-0597">Phosphoprotein</keyword>
<dbReference type="Gene3D" id="3.40.50.12780">
    <property type="entry name" value="N-terminal domain of ligase-like"/>
    <property type="match status" value="1"/>
</dbReference>
<comment type="similarity">
    <text evidence="4">Belongs to the NRP synthetase family.</text>
</comment>
<dbReference type="FunFam" id="3.30.559.30:FF:000003">
    <property type="entry name" value="Nonribosomal peptide synthase SidD"/>
    <property type="match status" value="1"/>
</dbReference>
<feature type="domain" description="Carrier" evidence="6">
    <location>
        <begin position="1411"/>
        <end position="1487"/>
    </location>
</feature>
<accession>A0A9P4WD52</accession>
<dbReference type="GO" id="GO:0043041">
    <property type="term" value="P:amino acid activation for nonribosomal peptide biosynthetic process"/>
    <property type="evidence" value="ECO:0007669"/>
    <property type="project" value="TreeGrafter"/>
</dbReference>
<dbReference type="InterPro" id="IPR006162">
    <property type="entry name" value="Ppantetheine_attach_site"/>
</dbReference>
<dbReference type="InterPro" id="IPR009081">
    <property type="entry name" value="PP-bd_ACP"/>
</dbReference>
<dbReference type="Gene3D" id="3.30.559.30">
    <property type="entry name" value="Nonribosomal peptide synthetase, condensation domain"/>
    <property type="match status" value="2"/>
</dbReference>
<dbReference type="Gene3D" id="3.30.559.10">
    <property type="entry name" value="Chloramphenicol acetyltransferase-like domain"/>
    <property type="match status" value="2"/>
</dbReference>
<dbReference type="PANTHER" id="PTHR45527:SF3">
    <property type="entry name" value="SIDEROPHORE SYNTHETASE (EUROFUNG)"/>
    <property type="match status" value="1"/>
</dbReference>
<feature type="domain" description="Carrier" evidence="6">
    <location>
        <begin position="1343"/>
        <end position="1416"/>
    </location>
</feature>
<dbReference type="PROSITE" id="PS50075">
    <property type="entry name" value="CARRIER"/>
    <property type="match status" value="3"/>
</dbReference>
<evidence type="ECO:0000313" key="7">
    <source>
        <dbReference type="EMBL" id="KAF3006412.1"/>
    </source>
</evidence>
<dbReference type="SMART" id="SM00823">
    <property type="entry name" value="PKS_PP"/>
    <property type="match status" value="3"/>
</dbReference>
<dbReference type="CDD" id="cd19545">
    <property type="entry name" value="FUM14_C_NRPS-like"/>
    <property type="match status" value="1"/>
</dbReference>
<dbReference type="Gene3D" id="3.30.300.30">
    <property type="match status" value="1"/>
</dbReference>
<dbReference type="GO" id="GO:0005737">
    <property type="term" value="C:cytoplasm"/>
    <property type="evidence" value="ECO:0007669"/>
    <property type="project" value="TreeGrafter"/>
</dbReference>
<dbReference type="SUPFAM" id="SSF56801">
    <property type="entry name" value="Acetyl-CoA synthetase-like"/>
    <property type="match status" value="1"/>
</dbReference>
<dbReference type="InterPro" id="IPR045851">
    <property type="entry name" value="AMP-bd_C_sf"/>
</dbReference>
<gene>
    <name evidence="7" type="primary">NPS6</name>
    <name evidence="7" type="ORF">E8E13_000161</name>
</gene>
<dbReference type="InterPro" id="IPR020845">
    <property type="entry name" value="AMP-binding_CS"/>
</dbReference>
<keyword evidence="3" id="KW-0436">Ligase</keyword>
<keyword evidence="1" id="KW-0596">Phosphopantetheine</keyword>
<dbReference type="OrthoDB" id="416786at2759"/>
<dbReference type="InterPro" id="IPR020806">
    <property type="entry name" value="PKS_PP-bd"/>
</dbReference>
<evidence type="ECO:0000313" key="8">
    <source>
        <dbReference type="Proteomes" id="UP000801428"/>
    </source>
</evidence>
<dbReference type="CDD" id="cd05918">
    <property type="entry name" value="A_NRPS_SidN3_like"/>
    <property type="match status" value="1"/>
</dbReference>
<keyword evidence="8" id="KW-1185">Reference proteome</keyword>
<dbReference type="GO" id="GO:0016874">
    <property type="term" value="F:ligase activity"/>
    <property type="evidence" value="ECO:0007669"/>
    <property type="project" value="UniProtKB-KW"/>
</dbReference>
<dbReference type="Gene3D" id="1.10.1200.10">
    <property type="entry name" value="ACP-like"/>
    <property type="match status" value="3"/>
</dbReference>
<organism evidence="7 8">
    <name type="scientific">Curvularia kusanoi</name>
    <name type="common">Cochliobolus kusanoi</name>
    <dbReference type="NCBI Taxonomy" id="90978"/>
    <lineage>
        <taxon>Eukaryota</taxon>
        <taxon>Fungi</taxon>
        <taxon>Dikarya</taxon>
        <taxon>Ascomycota</taxon>
        <taxon>Pezizomycotina</taxon>
        <taxon>Dothideomycetes</taxon>
        <taxon>Pleosporomycetidae</taxon>
        <taxon>Pleosporales</taxon>
        <taxon>Pleosporineae</taxon>
        <taxon>Pleosporaceae</taxon>
        <taxon>Curvularia</taxon>
    </lineage>
</organism>
<protein>
    <submittedName>
        <fullName evidence="7">Nrps</fullName>
    </submittedName>
</protein>
<evidence type="ECO:0000256" key="3">
    <source>
        <dbReference type="ARBA" id="ARBA00022598"/>
    </source>
</evidence>
<dbReference type="Pfam" id="PF00550">
    <property type="entry name" value="PP-binding"/>
    <property type="match status" value="3"/>
</dbReference>
<evidence type="ECO:0000256" key="4">
    <source>
        <dbReference type="ARBA" id="ARBA00029454"/>
    </source>
</evidence>
<dbReference type="PANTHER" id="PTHR45527">
    <property type="entry name" value="NONRIBOSOMAL PEPTIDE SYNTHETASE"/>
    <property type="match status" value="1"/>
</dbReference>
<comment type="caution">
    <text evidence="7">The sequence shown here is derived from an EMBL/GenBank/DDBJ whole genome shotgun (WGS) entry which is preliminary data.</text>
</comment>
<feature type="compositionally biased region" description="Polar residues" evidence="5">
    <location>
        <begin position="36"/>
        <end position="47"/>
    </location>
</feature>
<evidence type="ECO:0000259" key="6">
    <source>
        <dbReference type="PROSITE" id="PS50075"/>
    </source>
</evidence>
<dbReference type="SMART" id="SM01294">
    <property type="entry name" value="PKS_PP_betabranch"/>
    <property type="match status" value="1"/>
</dbReference>
<dbReference type="Proteomes" id="UP000801428">
    <property type="component" value="Unassembled WGS sequence"/>
</dbReference>
<dbReference type="Pfam" id="PF00501">
    <property type="entry name" value="AMP-binding"/>
    <property type="match status" value="1"/>
</dbReference>
<dbReference type="InterPro" id="IPR001242">
    <property type="entry name" value="Condensation_dom"/>
</dbReference>
<sequence>MHLANGEQTLRYGGVAQEKTEVKVNNNGTMNVNENGSYANVHNQSHTESTKSNEVELSSLKDQPSEAALDAILTAWTILVQRYQRDVFHQFSWGVKGAGSDKRQCVTTAELDLLRHNDAASLTAKLRETRLKDVSLDGVSIFLNDGTKEEWTYEVSINFGTSPLQATSRWQLPTMSQYQAVSELHVFSSIIDTLSSAPDTPISNFLAISDSELDEVWNWNTPLPPDLQTCMHELIAEQAEKHPEKNAIEAWDGNLTYKQVDDYSTHLAQILRSLDDSPNQIIPVLFEKCRWTIVSVLAVMKAGACFSLLDPAQPEGRLRTVVEQVSATTFIASKSQASLAARIAPQATIIPISASKFEKVYGPYAEQQPKTTLPKVSPSAALYIQFTSGSTGLPKGCLISHSQYTSGAIPRAFAVGYRPHSRVLDFASYAFDVCIDSMLCTTAHGGTLCTPSDERRMNDLSGAMRDMKVTLAGMTPSVARTLDVDILDHLDSIALGGEGTSASDAASWGKRTRIVNAYGPSECTVGATINGNVGDKPYITMGTGTGASIWLADPEDHNKLVPVGAAGELLIEGPIVGMGYLNNPSKTNEVFIENPEFLTKGSKSFAGRKGKLYKTGDLCRYDPDGFGEVIFVGRQDQQVKLRGQRIELAEIEYNMQKHLPADTQLAVEVIKPGGTGEQTLVAFLVEQRKSGMRHLDGQVFGSFSNKFQSALQEMTKHLFNDLPSYMVPSAYIPLWKMPLLVSCKTDRKRLREIGNGVTRQDLRRFNALLSEKREPTTEMELKLIPVWAKILGGDADFSANDNFFSMGGDSLRAMRLVPAAREVGIVLTVPDIMLNPTLSAMAAKARPLSEEDSSEVVPFSMIGQGWDAENCKVESAELCGVDAANVEDVYPCTPLQEGLMALSAKFQDAYVAQRVADLPVDMAHRLKIAFDQSVEGCAILRTRIVNIPGRGLFQVVLKDGQLVREHGSDLAQYLKTDQADPMDLGSALFRYGVVHDGSSNKAQFIITMHHAVYDGWSMPLVFDRINRAFVGLDTSRPASFKHFIKYLTSQDATVSKEYWKERLNGASPHQFPPLPEQGYITRADSLLEHYVNVPTTAHSKLTLATIIRGAWALTSSLYMGHPDIIFGETLTGRSAPVNGIEEIEGPMITTIPVRVRMNLDRPISDFLQQVHAQTVQQIPHEHLGLQNIRRVSKEARHACELRTGLVLHPKEDENFKEGRTLENAPGDAFLPADDAEAAREALKFNTYALMLVCTLDENGFLVMASFDSKCIAPPAMERALVVFNRIVTAFLGNPESKLGDIAVLDPEELQDALSLRPKDAMIDSGIDMLPAQKQETGQAKTISPNEEKLIGLLGRILGMPETDINPSDSFFELGGDSIGAMRLVSDARLQGLNISVAQIFQSKSLSELASSVGNAKEKKLLDVLARILGMPKSDISPSDSFFELGGDSIGAMRLVSDARTLGLNISVAQVFQSKSLSELASLAKETSSGEPEADVNAPFVALGADAGLFSADRMISYVENPEWDIVDVYPTRPLQQLAVEGTVDLPRYSLRYELIKFAASIDKNRLEQACQDLVVRNEVLRTVFVADEGKTLGLVIRDLKVPYTEVAVPEGEEFDPFVHNYVQQEINLPKPYGSSFVGFTLFSSASTKASTLAFRISHAQYDEICLPLLFDQLSALYAGTEVVETLPFTTHVNHVVLNNIPKSIPYWQSLLAGSQMSVLKPDIPLQAKKMADIYLEFDISARPKDITIGSLPTAAWSIVLANRLNKRDVVFGEVVTGRNLGAHSADRIFGPTWQYIPFRVPFKASWTHIDLLKFVQAQHIESAAYEGMGLAEIVENCTDWDPKEVTWFDTVVHQAPAWVEELPFGNGVDAKFETVYPHAEPLREWKCQAFVKEGGKKLGIEIVTFEEWIPVAHEVLKEVGQALEDLQKKAHEPIFEDAGEAKQESLEDFEGVM</sequence>
<dbReference type="InterPro" id="IPR042099">
    <property type="entry name" value="ANL_N_sf"/>
</dbReference>
<dbReference type="SUPFAM" id="SSF47336">
    <property type="entry name" value="ACP-like"/>
    <property type="match status" value="3"/>
</dbReference>
<dbReference type="SUPFAM" id="SSF52777">
    <property type="entry name" value="CoA-dependent acyltransferases"/>
    <property type="match status" value="4"/>
</dbReference>
<dbReference type="FunFam" id="3.40.50.12780:FF:000014">
    <property type="entry name" value="Nonribosomal peptide synthetase 1"/>
    <property type="match status" value="1"/>
</dbReference>
<evidence type="ECO:0000256" key="1">
    <source>
        <dbReference type="ARBA" id="ARBA00022450"/>
    </source>
</evidence>
<dbReference type="Pfam" id="PF00668">
    <property type="entry name" value="Condensation"/>
    <property type="match status" value="2"/>
</dbReference>
<dbReference type="EMBL" id="SWKU01000005">
    <property type="protein sequence ID" value="KAF3006412.1"/>
    <property type="molecule type" value="Genomic_DNA"/>
</dbReference>
<evidence type="ECO:0000256" key="2">
    <source>
        <dbReference type="ARBA" id="ARBA00022553"/>
    </source>
</evidence>
<proteinExistence type="inferred from homology"/>
<feature type="domain" description="Carrier" evidence="6">
    <location>
        <begin position="774"/>
        <end position="849"/>
    </location>
</feature>
<dbReference type="InterPro" id="IPR000873">
    <property type="entry name" value="AMP-dep_synth/lig_dom"/>
</dbReference>
<dbReference type="GO" id="GO:0031177">
    <property type="term" value="F:phosphopantetheine binding"/>
    <property type="evidence" value="ECO:0007669"/>
    <property type="project" value="InterPro"/>
</dbReference>
<name>A0A9P4WD52_CURKU</name>
<dbReference type="PROSITE" id="PS00012">
    <property type="entry name" value="PHOSPHOPANTETHEINE"/>
    <property type="match status" value="2"/>
</dbReference>
<dbReference type="PROSITE" id="PS00455">
    <property type="entry name" value="AMP_BINDING"/>
    <property type="match status" value="1"/>
</dbReference>
<dbReference type="GO" id="GO:0044550">
    <property type="term" value="P:secondary metabolite biosynthetic process"/>
    <property type="evidence" value="ECO:0007669"/>
    <property type="project" value="TreeGrafter"/>
</dbReference>
<dbReference type="InterPro" id="IPR036736">
    <property type="entry name" value="ACP-like_sf"/>
</dbReference>